<dbReference type="SUPFAM" id="SSF56219">
    <property type="entry name" value="DNase I-like"/>
    <property type="match status" value="1"/>
</dbReference>
<dbReference type="InterPro" id="IPR036691">
    <property type="entry name" value="Endo/exonu/phosph_ase_sf"/>
</dbReference>
<feature type="compositionally biased region" description="Basic and acidic residues" evidence="1">
    <location>
        <begin position="120"/>
        <end position="133"/>
    </location>
</feature>
<feature type="domain" description="Endonuclease/exonuclease/phosphatase" evidence="2">
    <location>
        <begin position="249"/>
        <end position="390"/>
    </location>
</feature>
<organism evidence="3 4">
    <name type="scientific">Oldenlandia corymbosa var. corymbosa</name>
    <dbReference type="NCBI Taxonomy" id="529605"/>
    <lineage>
        <taxon>Eukaryota</taxon>
        <taxon>Viridiplantae</taxon>
        <taxon>Streptophyta</taxon>
        <taxon>Embryophyta</taxon>
        <taxon>Tracheophyta</taxon>
        <taxon>Spermatophyta</taxon>
        <taxon>Magnoliopsida</taxon>
        <taxon>eudicotyledons</taxon>
        <taxon>Gunneridae</taxon>
        <taxon>Pentapetalae</taxon>
        <taxon>asterids</taxon>
        <taxon>lamiids</taxon>
        <taxon>Gentianales</taxon>
        <taxon>Rubiaceae</taxon>
        <taxon>Rubioideae</taxon>
        <taxon>Spermacoceae</taxon>
        <taxon>Hedyotis-Oldenlandia complex</taxon>
        <taxon>Oldenlandia</taxon>
    </lineage>
</organism>
<dbReference type="Proteomes" id="UP001161247">
    <property type="component" value="Chromosome 7"/>
</dbReference>
<dbReference type="EMBL" id="OX459124">
    <property type="protein sequence ID" value="CAI9112184.1"/>
    <property type="molecule type" value="Genomic_DNA"/>
</dbReference>
<dbReference type="InterPro" id="IPR005135">
    <property type="entry name" value="Endo/exonuclease/phosphatase"/>
</dbReference>
<dbReference type="PANTHER" id="PTHR33710:SF80">
    <property type="entry name" value="ENDONUCLEASE_EXONUCLEASE_PHOSPHATASE"/>
    <property type="match status" value="1"/>
</dbReference>
<name>A0AAV1DZH3_OLDCO</name>
<reference evidence="3" key="1">
    <citation type="submission" date="2023-03" db="EMBL/GenBank/DDBJ databases">
        <authorList>
            <person name="Julca I."/>
        </authorList>
    </citation>
    <scope>NUCLEOTIDE SEQUENCE</scope>
</reference>
<sequence length="517" mass="58631">MACKECGTGTSPIYRQDFKCNKWSLKQSATNPKCHLRANIHDESGSIQASIFGSIAEKILGFTTTEIVENPEKGPGGVSITQKVEYEWVPSRCTYCECFGNSTEKCRKPKPVWLPKEPKEIILSENDSSHDNTEINQGNERPRDVNEVNKVSTKPQLQANPVSATTIKGPIDHHQRCSEEGETSGQPGKNSSNLTAPEAKNPAHSTKGPRSQQKLKPKGVWSFVDNFDLLPHSRILLLWNASKLNLHIIQRSDQLIHCSIVSGRFQFLATFVYALNSKGGRTSLWAELNDLSDSIDSEWIILGDFNCIASVAERPNGRTITVGDTIELQSFMEKYHITDLPYTGNFFTWTNKHQTGSRICSKLDRIFVNNYWMTSLQAHASFLTPGVSDHSPGIAELLPQKVVHPPFRFCNFWTNEDDFILTVFDSWLSNPPSSYLYGLQRKIKALKIKLKGRYGRRTKFLAQRINAARCRLHDIQNELFQDPSDSLLMMQEVQISEELHKLIKYELLFLQQRSKIK</sequence>
<evidence type="ECO:0000256" key="1">
    <source>
        <dbReference type="SAM" id="MobiDB-lite"/>
    </source>
</evidence>
<feature type="region of interest" description="Disordered" evidence="1">
    <location>
        <begin position="120"/>
        <end position="215"/>
    </location>
</feature>
<dbReference type="PANTHER" id="PTHR33710">
    <property type="entry name" value="BNAC02G09200D PROTEIN"/>
    <property type="match status" value="1"/>
</dbReference>
<evidence type="ECO:0000313" key="4">
    <source>
        <dbReference type="Proteomes" id="UP001161247"/>
    </source>
</evidence>
<evidence type="ECO:0000313" key="3">
    <source>
        <dbReference type="EMBL" id="CAI9112184.1"/>
    </source>
</evidence>
<dbReference type="GO" id="GO:0003824">
    <property type="term" value="F:catalytic activity"/>
    <property type="evidence" value="ECO:0007669"/>
    <property type="project" value="InterPro"/>
</dbReference>
<feature type="compositionally biased region" description="Polar residues" evidence="1">
    <location>
        <begin position="183"/>
        <end position="195"/>
    </location>
</feature>
<keyword evidence="4" id="KW-1185">Reference proteome</keyword>
<dbReference type="Gene3D" id="2.40.50.140">
    <property type="entry name" value="Nucleic acid-binding proteins"/>
    <property type="match status" value="1"/>
</dbReference>
<dbReference type="InterPro" id="IPR012340">
    <property type="entry name" value="NA-bd_OB-fold"/>
</dbReference>
<dbReference type="AlphaFoldDB" id="A0AAV1DZH3"/>
<protein>
    <submittedName>
        <fullName evidence="3">OLC1v1012590C1</fullName>
    </submittedName>
</protein>
<dbReference type="Pfam" id="PF03372">
    <property type="entry name" value="Exo_endo_phos"/>
    <property type="match status" value="1"/>
</dbReference>
<proteinExistence type="predicted"/>
<evidence type="ECO:0000259" key="2">
    <source>
        <dbReference type="Pfam" id="PF03372"/>
    </source>
</evidence>
<dbReference type="Gene3D" id="3.60.10.10">
    <property type="entry name" value="Endonuclease/exonuclease/phosphatase"/>
    <property type="match status" value="1"/>
</dbReference>
<feature type="compositionally biased region" description="Basic and acidic residues" evidence="1">
    <location>
        <begin position="170"/>
        <end position="179"/>
    </location>
</feature>
<accession>A0AAV1DZH3</accession>
<gene>
    <name evidence="3" type="ORF">OLC1_LOCUS19424</name>
</gene>
<dbReference type="SUPFAM" id="SSF50249">
    <property type="entry name" value="Nucleic acid-binding proteins"/>
    <property type="match status" value="1"/>
</dbReference>
<feature type="compositionally biased region" description="Polar residues" evidence="1">
    <location>
        <begin position="149"/>
        <end position="166"/>
    </location>
</feature>